<dbReference type="EnsemblProtists" id="EOD10260">
    <property type="protein sequence ID" value="EOD10260"/>
    <property type="gene ID" value="EMIHUDRAFT_105327"/>
</dbReference>
<organism evidence="2 3">
    <name type="scientific">Emiliania huxleyi (strain CCMP1516)</name>
    <dbReference type="NCBI Taxonomy" id="280463"/>
    <lineage>
        <taxon>Eukaryota</taxon>
        <taxon>Haptista</taxon>
        <taxon>Haptophyta</taxon>
        <taxon>Prymnesiophyceae</taxon>
        <taxon>Isochrysidales</taxon>
        <taxon>Noelaerhabdaceae</taxon>
        <taxon>Emiliania</taxon>
    </lineage>
</organism>
<dbReference type="PROSITE" id="PS50235">
    <property type="entry name" value="USP_3"/>
    <property type="match status" value="1"/>
</dbReference>
<keyword evidence="3" id="KW-1185">Reference proteome</keyword>
<evidence type="ECO:0000313" key="3">
    <source>
        <dbReference type="Proteomes" id="UP000013827"/>
    </source>
</evidence>
<dbReference type="GeneID" id="17256414"/>
<dbReference type="KEGG" id="ehx:EMIHUDRAFT_105327"/>
<dbReference type="GO" id="GO:0004843">
    <property type="term" value="F:cysteine-type deubiquitinase activity"/>
    <property type="evidence" value="ECO:0007669"/>
    <property type="project" value="InterPro"/>
</dbReference>
<sequence length="212" mass="23298">MEEASAEAWGKHLLRDRSVIIDTFQARRPQPAAAQCIGQLKSVLRCSVCGATRTKFDPFMYLSLPMPRVGAGEVLTLERCLREFMREERLDGDNLWRCFCCNDFRPATKTLSIWKLPSHLVVHLKRFGAVPDISRIDLSHLVGQAATAGDLGQAEAGQAAVHAAGGGERGGPAQPYELYAVCNHVGSLSGGHYTAMARCASDGRWCERELPW</sequence>
<dbReference type="Gene3D" id="3.90.70.10">
    <property type="entry name" value="Cysteine proteinases"/>
    <property type="match status" value="1"/>
</dbReference>
<dbReference type="GO" id="GO:0016579">
    <property type="term" value="P:protein deubiquitination"/>
    <property type="evidence" value="ECO:0007669"/>
    <property type="project" value="InterPro"/>
</dbReference>
<dbReference type="PROSITE" id="PS00973">
    <property type="entry name" value="USP_2"/>
    <property type="match status" value="1"/>
</dbReference>
<feature type="domain" description="USP" evidence="1">
    <location>
        <begin position="1"/>
        <end position="212"/>
    </location>
</feature>
<dbReference type="InterPro" id="IPR028889">
    <property type="entry name" value="USP"/>
</dbReference>
<evidence type="ECO:0000313" key="2">
    <source>
        <dbReference type="EnsemblProtists" id="EOD10260"/>
    </source>
</evidence>
<proteinExistence type="predicted"/>
<dbReference type="Pfam" id="PF00443">
    <property type="entry name" value="UCH"/>
    <property type="match status" value="1"/>
</dbReference>
<dbReference type="Proteomes" id="UP000013827">
    <property type="component" value="Unassembled WGS sequence"/>
</dbReference>
<dbReference type="PANTHER" id="PTHR21646">
    <property type="entry name" value="UBIQUITIN CARBOXYL-TERMINAL HYDROLASE"/>
    <property type="match status" value="1"/>
</dbReference>
<dbReference type="OMA" id="WCERELP"/>
<evidence type="ECO:0000259" key="1">
    <source>
        <dbReference type="PROSITE" id="PS50235"/>
    </source>
</evidence>
<dbReference type="InterPro" id="IPR050185">
    <property type="entry name" value="Ub_carboxyl-term_hydrolase"/>
</dbReference>
<dbReference type="InterPro" id="IPR018200">
    <property type="entry name" value="USP_CS"/>
</dbReference>
<name>A0A0D3IG75_EMIH1</name>
<dbReference type="HOGENOM" id="CLU_1301712_0_0_1"/>
<dbReference type="InterPro" id="IPR001394">
    <property type="entry name" value="Peptidase_C19_UCH"/>
</dbReference>
<dbReference type="eggNOG" id="KOG1868">
    <property type="taxonomic scope" value="Eukaryota"/>
</dbReference>
<dbReference type="SUPFAM" id="SSF54001">
    <property type="entry name" value="Cysteine proteinases"/>
    <property type="match status" value="1"/>
</dbReference>
<dbReference type="AlphaFoldDB" id="A0A0D3IG75"/>
<dbReference type="STRING" id="2903.R1D6T8"/>
<protein>
    <recommendedName>
        <fullName evidence="1">USP domain-containing protein</fullName>
    </recommendedName>
</protein>
<reference evidence="2" key="2">
    <citation type="submission" date="2024-10" db="UniProtKB">
        <authorList>
            <consortium name="EnsemblProtists"/>
        </authorList>
    </citation>
    <scope>IDENTIFICATION</scope>
</reference>
<reference evidence="3" key="1">
    <citation type="journal article" date="2013" name="Nature">
        <title>Pan genome of the phytoplankton Emiliania underpins its global distribution.</title>
        <authorList>
            <person name="Read B.A."/>
            <person name="Kegel J."/>
            <person name="Klute M.J."/>
            <person name="Kuo A."/>
            <person name="Lefebvre S.C."/>
            <person name="Maumus F."/>
            <person name="Mayer C."/>
            <person name="Miller J."/>
            <person name="Monier A."/>
            <person name="Salamov A."/>
            <person name="Young J."/>
            <person name="Aguilar M."/>
            <person name="Claverie J.M."/>
            <person name="Frickenhaus S."/>
            <person name="Gonzalez K."/>
            <person name="Herman E.K."/>
            <person name="Lin Y.C."/>
            <person name="Napier J."/>
            <person name="Ogata H."/>
            <person name="Sarno A.F."/>
            <person name="Shmutz J."/>
            <person name="Schroeder D."/>
            <person name="de Vargas C."/>
            <person name="Verret F."/>
            <person name="von Dassow P."/>
            <person name="Valentin K."/>
            <person name="Van de Peer Y."/>
            <person name="Wheeler G."/>
            <person name="Dacks J.B."/>
            <person name="Delwiche C.F."/>
            <person name="Dyhrman S.T."/>
            <person name="Glockner G."/>
            <person name="John U."/>
            <person name="Richards T."/>
            <person name="Worden A.Z."/>
            <person name="Zhang X."/>
            <person name="Grigoriev I.V."/>
            <person name="Allen A.E."/>
            <person name="Bidle K."/>
            <person name="Borodovsky M."/>
            <person name="Bowler C."/>
            <person name="Brownlee C."/>
            <person name="Cock J.M."/>
            <person name="Elias M."/>
            <person name="Gladyshev V.N."/>
            <person name="Groth M."/>
            <person name="Guda C."/>
            <person name="Hadaegh A."/>
            <person name="Iglesias-Rodriguez M.D."/>
            <person name="Jenkins J."/>
            <person name="Jones B.M."/>
            <person name="Lawson T."/>
            <person name="Leese F."/>
            <person name="Lindquist E."/>
            <person name="Lobanov A."/>
            <person name="Lomsadze A."/>
            <person name="Malik S.B."/>
            <person name="Marsh M.E."/>
            <person name="Mackinder L."/>
            <person name="Mock T."/>
            <person name="Mueller-Roeber B."/>
            <person name="Pagarete A."/>
            <person name="Parker M."/>
            <person name="Probert I."/>
            <person name="Quesneville H."/>
            <person name="Raines C."/>
            <person name="Rensing S.A."/>
            <person name="Riano-Pachon D.M."/>
            <person name="Richier S."/>
            <person name="Rokitta S."/>
            <person name="Shiraiwa Y."/>
            <person name="Soanes D.M."/>
            <person name="van der Giezen M."/>
            <person name="Wahlund T.M."/>
            <person name="Williams B."/>
            <person name="Wilson W."/>
            <person name="Wolfe G."/>
            <person name="Wurch L.L."/>
        </authorList>
    </citation>
    <scope>NUCLEOTIDE SEQUENCE</scope>
</reference>
<accession>A0A0D3IG75</accession>
<dbReference type="PaxDb" id="2903-EOD10260"/>
<dbReference type="InterPro" id="IPR038765">
    <property type="entry name" value="Papain-like_cys_pep_sf"/>
</dbReference>
<dbReference type="RefSeq" id="XP_005762689.1">
    <property type="nucleotide sequence ID" value="XM_005762632.1"/>
</dbReference>